<protein>
    <submittedName>
        <fullName evidence="1">Uncharacterized protein</fullName>
    </submittedName>
</protein>
<dbReference type="OrthoDB" id="4760831at2759"/>
<keyword evidence="2" id="KW-1185">Reference proteome</keyword>
<organism evidence="1 2">
    <name type="scientific">Hymenoscyphus albidus</name>
    <dbReference type="NCBI Taxonomy" id="595503"/>
    <lineage>
        <taxon>Eukaryota</taxon>
        <taxon>Fungi</taxon>
        <taxon>Dikarya</taxon>
        <taxon>Ascomycota</taxon>
        <taxon>Pezizomycotina</taxon>
        <taxon>Leotiomycetes</taxon>
        <taxon>Helotiales</taxon>
        <taxon>Helotiaceae</taxon>
        <taxon>Hymenoscyphus</taxon>
    </lineage>
</organism>
<proteinExistence type="predicted"/>
<reference evidence="1" key="1">
    <citation type="submission" date="2021-07" db="EMBL/GenBank/DDBJ databases">
        <authorList>
            <person name="Durling M."/>
        </authorList>
    </citation>
    <scope>NUCLEOTIDE SEQUENCE</scope>
</reference>
<dbReference type="Proteomes" id="UP000701801">
    <property type="component" value="Unassembled WGS sequence"/>
</dbReference>
<gene>
    <name evidence="1" type="ORF">HYALB_00012856</name>
</gene>
<dbReference type="EMBL" id="CAJVRM010000200">
    <property type="protein sequence ID" value="CAG8977004.1"/>
    <property type="molecule type" value="Genomic_DNA"/>
</dbReference>
<sequence length="254" mass="27905">MSTQSTQGTQQFYTKLLRAARKRIPNVSPASLKGNGTQGEIRIGFFGLCHLPPSRSPTCEASMTSECIEDMFVNTPSDAIIMYDACGPAGCSLRNLPTPRAGGGVTELIAACGFNNNATGPGPNSFTQALIEVLSCASDNKIRLSVSQLSFQVLRKLRSRRNDGSRTATPVHSTLRSDENGRQIFLHPLSYVNEHQVSQQLAPLRFWESPSNFVISFDRRGSEYPGPEWEEWLLQAPADATKLNFHINCGLDTR</sequence>
<name>A0A9N9LRB1_9HELO</name>
<comment type="caution">
    <text evidence="1">The sequence shown here is derived from an EMBL/GenBank/DDBJ whole genome shotgun (WGS) entry which is preliminary data.</text>
</comment>
<dbReference type="AlphaFoldDB" id="A0A9N9LRB1"/>
<evidence type="ECO:0000313" key="1">
    <source>
        <dbReference type="EMBL" id="CAG8977004.1"/>
    </source>
</evidence>
<accession>A0A9N9LRB1</accession>
<evidence type="ECO:0000313" key="2">
    <source>
        <dbReference type="Proteomes" id="UP000701801"/>
    </source>
</evidence>